<gene>
    <name evidence="1" type="ORF">BFW38_01915</name>
</gene>
<protein>
    <recommendedName>
        <fullName evidence="3">Na(+)-translocating NADH-quinone reductase subunit B</fullName>
    </recommendedName>
</protein>
<evidence type="ECO:0000313" key="2">
    <source>
        <dbReference type="Proteomes" id="UP000094291"/>
    </source>
</evidence>
<keyword evidence="2" id="KW-1185">Reference proteome</keyword>
<organism evidence="1 2">
    <name type="scientific">Terasakiispira papahanaumokuakeensis</name>
    <dbReference type="NCBI Taxonomy" id="197479"/>
    <lineage>
        <taxon>Bacteria</taxon>
        <taxon>Pseudomonadati</taxon>
        <taxon>Pseudomonadota</taxon>
        <taxon>Gammaproteobacteria</taxon>
        <taxon>Oceanospirillales</taxon>
        <taxon>Terasakiispira</taxon>
    </lineage>
</organism>
<evidence type="ECO:0008006" key="3">
    <source>
        <dbReference type="Google" id="ProtNLM"/>
    </source>
</evidence>
<evidence type="ECO:0000313" key="1">
    <source>
        <dbReference type="EMBL" id="ODC02484.1"/>
    </source>
</evidence>
<dbReference type="Pfam" id="PF20090">
    <property type="entry name" value="DUF6482"/>
    <property type="match status" value="1"/>
</dbReference>
<dbReference type="EMBL" id="MDTQ01000001">
    <property type="protein sequence ID" value="ODC02484.1"/>
    <property type="molecule type" value="Genomic_DNA"/>
</dbReference>
<accession>A0A1E2V676</accession>
<name>A0A1E2V676_9GAMM</name>
<proteinExistence type="predicted"/>
<sequence length="103" mass="12318">MRLIDMTPKQLKQHHQDDLEIRVIGHADSRYYVIQVVRGDDMDLLTNERGQPVVYRNLDEVYHELRRQQVNKAWLVHHVANDEMIGRDPYYQNPPTSRIALHF</sequence>
<comment type="caution">
    <text evidence="1">The sequence shown here is derived from an EMBL/GenBank/DDBJ whole genome shotgun (WGS) entry which is preliminary data.</text>
</comment>
<dbReference type="AlphaFoldDB" id="A0A1E2V676"/>
<reference evidence="1 2" key="1">
    <citation type="submission" date="2016-08" db="EMBL/GenBank/DDBJ databases">
        <authorList>
            <person name="Seilhamer J.J."/>
        </authorList>
    </citation>
    <scope>NUCLEOTIDE SEQUENCE [LARGE SCALE GENOMIC DNA]</scope>
    <source>
        <strain evidence="1 2">PH27A</strain>
    </source>
</reference>
<dbReference type="InterPro" id="IPR045508">
    <property type="entry name" value="DUF6482"/>
</dbReference>
<dbReference type="Proteomes" id="UP000094291">
    <property type="component" value="Unassembled WGS sequence"/>
</dbReference>